<keyword evidence="2" id="KW-1185">Reference proteome</keyword>
<dbReference type="STRING" id="1227457.C451_19813"/>
<evidence type="ECO:0000313" key="2">
    <source>
        <dbReference type="Proteomes" id="UP000011680"/>
    </source>
</evidence>
<protein>
    <submittedName>
        <fullName evidence="1">Uncharacterized protein</fullName>
    </submittedName>
</protein>
<gene>
    <name evidence="1" type="ORF">C451_19813</name>
</gene>
<accession>M0MTD2</accession>
<proteinExistence type="predicted"/>
<evidence type="ECO:0000313" key="1">
    <source>
        <dbReference type="EMBL" id="EMA48891.1"/>
    </source>
</evidence>
<dbReference type="Proteomes" id="UP000011680">
    <property type="component" value="Unassembled WGS sequence"/>
</dbReference>
<sequence length="69" mass="8071">MRETATDVVITSHLERAREDVANGDREGFERHCEYAGRLARWYAPDRLDDIERLLEAHSDRHTDSLSCR</sequence>
<comment type="caution">
    <text evidence="1">The sequence shown here is derived from an EMBL/GenBank/DDBJ whole genome shotgun (WGS) entry which is preliminary data.</text>
</comment>
<name>M0MTD2_9EURY</name>
<organism evidence="1 2">
    <name type="scientific">Halococcus thailandensis JCM 13552</name>
    <dbReference type="NCBI Taxonomy" id="1227457"/>
    <lineage>
        <taxon>Archaea</taxon>
        <taxon>Methanobacteriati</taxon>
        <taxon>Methanobacteriota</taxon>
        <taxon>Stenosarchaea group</taxon>
        <taxon>Halobacteria</taxon>
        <taxon>Halobacteriales</taxon>
        <taxon>Halococcaceae</taxon>
        <taxon>Halococcus</taxon>
    </lineage>
</organism>
<dbReference type="AlphaFoldDB" id="M0MTD2"/>
<reference evidence="1 2" key="1">
    <citation type="journal article" date="2014" name="PLoS Genet.">
        <title>Phylogenetically driven sequencing of extremely halophilic archaea reveals strategies for static and dynamic osmo-response.</title>
        <authorList>
            <person name="Becker E.A."/>
            <person name="Seitzer P.M."/>
            <person name="Tritt A."/>
            <person name="Larsen D."/>
            <person name="Krusor M."/>
            <person name="Yao A.I."/>
            <person name="Wu D."/>
            <person name="Madern D."/>
            <person name="Eisen J.A."/>
            <person name="Darling A.E."/>
            <person name="Facciotti M.T."/>
        </authorList>
    </citation>
    <scope>NUCLEOTIDE SEQUENCE [LARGE SCALE GENOMIC DNA]</scope>
    <source>
        <strain evidence="1 2">JCM 13552</strain>
    </source>
</reference>
<dbReference type="EMBL" id="AOMF01000182">
    <property type="protein sequence ID" value="EMA48891.1"/>
    <property type="molecule type" value="Genomic_DNA"/>
</dbReference>